<proteinExistence type="predicted"/>
<organism evidence="2 3">
    <name type="scientific">Candidatus Ryanbacteria bacterium RIFCSPLOWO2_01_FULL_48_26</name>
    <dbReference type="NCBI Taxonomy" id="1802126"/>
    <lineage>
        <taxon>Bacteria</taxon>
        <taxon>Candidatus Ryaniibacteriota</taxon>
    </lineage>
</organism>
<evidence type="ECO:0000313" key="2">
    <source>
        <dbReference type="EMBL" id="OGZ54719.1"/>
    </source>
</evidence>
<protein>
    <submittedName>
        <fullName evidence="2">Uncharacterized protein</fullName>
    </submittedName>
</protein>
<dbReference type="Proteomes" id="UP000179106">
    <property type="component" value="Unassembled WGS sequence"/>
</dbReference>
<keyword evidence="1" id="KW-1133">Transmembrane helix</keyword>
<dbReference type="STRING" id="1802126.A3B25_01525"/>
<evidence type="ECO:0000256" key="1">
    <source>
        <dbReference type="SAM" id="Phobius"/>
    </source>
</evidence>
<name>A0A1G2GX49_9BACT</name>
<comment type="caution">
    <text evidence="2">The sequence shown here is derived from an EMBL/GenBank/DDBJ whole genome shotgun (WGS) entry which is preliminary data.</text>
</comment>
<gene>
    <name evidence="2" type="ORF">A3B25_01525</name>
</gene>
<evidence type="ECO:0000313" key="3">
    <source>
        <dbReference type="Proteomes" id="UP000179106"/>
    </source>
</evidence>
<feature type="transmembrane region" description="Helical" evidence="1">
    <location>
        <begin position="12"/>
        <end position="35"/>
    </location>
</feature>
<dbReference type="EMBL" id="MHNW01000002">
    <property type="protein sequence ID" value="OGZ54719.1"/>
    <property type="molecule type" value="Genomic_DNA"/>
</dbReference>
<reference evidence="2 3" key="1">
    <citation type="journal article" date="2016" name="Nat. Commun.">
        <title>Thousands of microbial genomes shed light on interconnected biogeochemical processes in an aquifer system.</title>
        <authorList>
            <person name="Anantharaman K."/>
            <person name="Brown C.T."/>
            <person name="Hug L.A."/>
            <person name="Sharon I."/>
            <person name="Castelle C.J."/>
            <person name="Probst A.J."/>
            <person name="Thomas B.C."/>
            <person name="Singh A."/>
            <person name="Wilkins M.J."/>
            <person name="Karaoz U."/>
            <person name="Brodie E.L."/>
            <person name="Williams K.H."/>
            <person name="Hubbard S.S."/>
            <person name="Banfield J.F."/>
        </authorList>
    </citation>
    <scope>NUCLEOTIDE SEQUENCE [LARGE SCALE GENOMIC DNA]</scope>
</reference>
<sequence length="85" mass="9806">MEQILMLSQTLFYFVTSFAIIVLGAILCVIAYYVVQIGRRIHKISENVEKSSAEVRENIAELFDKLSEIPFISSFFKKGRTKKEK</sequence>
<accession>A0A1G2GX49</accession>
<keyword evidence="1" id="KW-0472">Membrane</keyword>
<dbReference type="AlphaFoldDB" id="A0A1G2GX49"/>
<keyword evidence="1" id="KW-0812">Transmembrane</keyword>